<evidence type="ECO:0000313" key="1">
    <source>
        <dbReference type="EMBL" id="MPN58610.1"/>
    </source>
</evidence>
<gene>
    <name evidence="1" type="ORF">SDC9_206317</name>
</gene>
<sequence>MTHERFPKREACHLGVGLVVQQPVERMFERFLFPAAVIIPVNVQRQPSHGFGQDPHAGVHRRHLHGGRFVHRLPAGRTAEEEAVAAAVEGILRFITGVEYRSKWIHASPLRNI</sequence>
<protein>
    <submittedName>
        <fullName evidence="1">Uncharacterized protein</fullName>
    </submittedName>
</protein>
<accession>A0A645J647</accession>
<comment type="caution">
    <text evidence="1">The sequence shown here is derived from an EMBL/GenBank/DDBJ whole genome shotgun (WGS) entry which is preliminary data.</text>
</comment>
<name>A0A645J647_9ZZZZ</name>
<reference evidence="1" key="1">
    <citation type="submission" date="2019-08" db="EMBL/GenBank/DDBJ databases">
        <authorList>
            <person name="Kucharzyk K."/>
            <person name="Murdoch R.W."/>
            <person name="Higgins S."/>
            <person name="Loffler F."/>
        </authorList>
    </citation>
    <scope>NUCLEOTIDE SEQUENCE</scope>
</reference>
<proteinExistence type="predicted"/>
<dbReference type="AlphaFoldDB" id="A0A645J647"/>
<organism evidence="1">
    <name type="scientific">bioreactor metagenome</name>
    <dbReference type="NCBI Taxonomy" id="1076179"/>
    <lineage>
        <taxon>unclassified sequences</taxon>
        <taxon>metagenomes</taxon>
        <taxon>ecological metagenomes</taxon>
    </lineage>
</organism>
<dbReference type="EMBL" id="VSSQ01131515">
    <property type="protein sequence ID" value="MPN58610.1"/>
    <property type="molecule type" value="Genomic_DNA"/>
</dbReference>